<name>A0A973VWI0_9BRAD</name>
<dbReference type="RefSeq" id="WP_029084377.1">
    <property type="nucleotide sequence ID" value="NZ_CP088285.1"/>
</dbReference>
<accession>A0A973VWI0</accession>
<reference evidence="1" key="1">
    <citation type="submission" date="2020-06" db="EMBL/GenBank/DDBJ databases">
        <title>Whole Genome Sequence of Bradyrhizobium sp. Strain 1S1.</title>
        <authorList>
            <person name="Bromfield E.S.P."/>
            <person name="Cloutier S."/>
        </authorList>
    </citation>
    <scope>NUCLEOTIDE SEQUENCE [LARGE SCALE GENOMIC DNA]</scope>
    <source>
        <strain evidence="1">1S1</strain>
    </source>
</reference>
<protein>
    <submittedName>
        <fullName evidence="1">Uncharacterized protein</fullName>
    </submittedName>
</protein>
<dbReference type="EMBL" id="JAAOLE020000001">
    <property type="protein sequence ID" value="NVI42814.1"/>
    <property type="molecule type" value="Genomic_DNA"/>
</dbReference>
<evidence type="ECO:0000313" key="1">
    <source>
        <dbReference type="EMBL" id="NVI42814.1"/>
    </source>
</evidence>
<sequence>MTTKRTVAQLLSDYASILDELRDRKIVRSSNNPLSDYAELLFCNAYDWAREGNSASGHDATDALGVRYQIKARRITPHNRSRQLSAIRNLDKGPFDFLAGLLVDQTFQVVRAALIPVSVVRHASDHVVHTNSWKFLLRDDVWKMDGVLDVTDKVRNAAAELNTLD</sequence>
<dbReference type="AlphaFoldDB" id="A0A973VWI0"/>
<organism evidence="1">
    <name type="scientific">Bradyrhizobium septentrionale</name>
    <dbReference type="NCBI Taxonomy" id="1404411"/>
    <lineage>
        <taxon>Bacteria</taxon>
        <taxon>Pseudomonadati</taxon>
        <taxon>Pseudomonadota</taxon>
        <taxon>Alphaproteobacteria</taxon>
        <taxon>Hyphomicrobiales</taxon>
        <taxon>Nitrobacteraceae</taxon>
        <taxon>Bradyrhizobium</taxon>
    </lineage>
</organism>
<comment type="caution">
    <text evidence="1">The sequence shown here is derived from an EMBL/GenBank/DDBJ whole genome shotgun (WGS) entry which is preliminary data.</text>
</comment>
<gene>
    <name evidence="1" type="ORF">HAP48_006805</name>
</gene>
<proteinExistence type="predicted"/>